<comment type="caution">
    <text evidence="1">The sequence shown here is derived from an EMBL/GenBank/DDBJ whole genome shotgun (WGS) entry which is preliminary data.</text>
</comment>
<sequence>MFTGGLLLVELFEFGTLLRIGMAVDPLFGGILGTIGLGTLAKFFRVIGGISAAINYFLSIR</sequence>
<name>A0AAW4PT24_9EURY</name>
<keyword evidence="2" id="KW-1185">Reference proteome</keyword>
<gene>
    <name evidence="1" type="ORF">EGH21_17315</name>
</gene>
<organism evidence="1 2">
    <name type="scientific">Haloarcula rubra</name>
    <dbReference type="NCBI Taxonomy" id="2487747"/>
    <lineage>
        <taxon>Archaea</taxon>
        <taxon>Methanobacteriati</taxon>
        <taxon>Methanobacteriota</taxon>
        <taxon>Stenosarchaea group</taxon>
        <taxon>Halobacteria</taxon>
        <taxon>Halobacteriales</taxon>
        <taxon>Haloarculaceae</taxon>
        <taxon>Haloarcula</taxon>
    </lineage>
</organism>
<dbReference type="RefSeq" id="WP_220619725.1">
    <property type="nucleotide sequence ID" value="NZ_RKLR01000008.1"/>
</dbReference>
<evidence type="ECO:0000313" key="1">
    <source>
        <dbReference type="EMBL" id="MBX0324788.1"/>
    </source>
</evidence>
<reference evidence="1 2" key="1">
    <citation type="submission" date="2021-06" db="EMBL/GenBank/DDBJ databases">
        <title>Halomicroarcula sp. a new haloarchaeum isolated from saline soil.</title>
        <authorList>
            <person name="Duran-Viseras A."/>
            <person name="Sanchez-Porro C."/>
            <person name="Ventosa A."/>
        </authorList>
    </citation>
    <scope>NUCLEOTIDE SEQUENCE [LARGE SCALE GENOMIC DNA]</scope>
    <source>
        <strain evidence="1 2">F13</strain>
    </source>
</reference>
<protein>
    <submittedName>
        <fullName evidence="1">Uncharacterized protein</fullName>
    </submittedName>
</protein>
<dbReference type="AlphaFoldDB" id="A0AAW4PT24"/>
<dbReference type="EMBL" id="RKLR01000008">
    <property type="protein sequence ID" value="MBX0324788.1"/>
    <property type="molecule type" value="Genomic_DNA"/>
</dbReference>
<proteinExistence type="predicted"/>
<dbReference type="Proteomes" id="UP001430377">
    <property type="component" value="Unassembled WGS sequence"/>
</dbReference>
<accession>A0AAW4PT24</accession>
<evidence type="ECO:0000313" key="2">
    <source>
        <dbReference type="Proteomes" id="UP001430377"/>
    </source>
</evidence>